<organism evidence="2 3">
    <name type="scientific">Bradyrhizobium algeriense</name>
    <dbReference type="NCBI Taxonomy" id="634784"/>
    <lineage>
        <taxon>Bacteria</taxon>
        <taxon>Pseudomonadati</taxon>
        <taxon>Pseudomonadota</taxon>
        <taxon>Alphaproteobacteria</taxon>
        <taxon>Hyphomicrobiales</taxon>
        <taxon>Nitrobacteraceae</taxon>
        <taxon>Bradyrhizobium</taxon>
    </lineage>
</organism>
<name>A0ABU8B6A9_9BRAD</name>
<accession>A0ABU8B6A9</accession>
<dbReference type="EMBL" id="JAZHRV010000001">
    <property type="protein sequence ID" value="MEH2553764.1"/>
    <property type="molecule type" value="Genomic_DNA"/>
</dbReference>
<comment type="caution">
    <text evidence="2">The sequence shown here is derived from an EMBL/GenBank/DDBJ whole genome shotgun (WGS) entry which is preliminary data.</text>
</comment>
<dbReference type="InterPro" id="IPR026741">
    <property type="entry name" value="SNO"/>
</dbReference>
<evidence type="ECO:0000313" key="3">
    <source>
        <dbReference type="Proteomes" id="UP001364224"/>
    </source>
</evidence>
<proteinExistence type="predicted"/>
<dbReference type="InterPro" id="IPR026937">
    <property type="entry name" value="SBNO_Helicase_C_dom"/>
</dbReference>
<evidence type="ECO:0000259" key="1">
    <source>
        <dbReference type="Pfam" id="PF13871"/>
    </source>
</evidence>
<protein>
    <recommendedName>
        <fullName evidence="1">Strawberry notch helicase C domain-containing protein</fullName>
    </recommendedName>
</protein>
<keyword evidence="3" id="KW-1185">Reference proteome</keyword>
<sequence length="519" mass="57957">MVAEVTGRSRRVIRKGERLIVENRAASANLAETAAFMDDVKRILVFSDAGGTGRSYHAELSARNRRLRVHYLLEPGWKADAAIQGLGRTNRTNQAQPPLFRPIATDVKAEKRFLSTIARRLDTLGAITRGQRQTGGQGLFRPEDNLESQYGRDALRQLYMLLARGKIEGCSLERFEDATGLKLTDANGLKDELPPITTFLNRLLALTIELQNILFSAFEQLLTARIEGAIGSGAYDIGLETLRAESFVVTDRRTIYVHPSTGAETRLLAITQRQRNHPVSLDDALGRLSDRRAVLLINERSGRAALQTPAPSFMLDDGEIERRVRLIRPMEQHSVPLKLMAESHWVEADRDRFTAAWLAELAEVAEFAESTIHIVAGLLLPIWKRLPNESTRVYRLQTDAGERVIGRKVSAAWVANVLAADAPKLAIDTAFAALMEGRTVLDLAEGLQLRRVRVMGAYRIELSGFNDSIRDRLRAYGLFGEIISWKLRMFVPTDTSGIEVLAKLLDQYAIQRIAEREAA</sequence>
<feature type="domain" description="Strawberry notch helicase C" evidence="1">
    <location>
        <begin position="2"/>
        <end position="241"/>
    </location>
</feature>
<reference evidence="2 3" key="1">
    <citation type="submission" date="2024-02" db="EMBL/GenBank/DDBJ databases">
        <title>Adaptive strategies in a cosmopolitan and abundant soil bacterium.</title>
        <authorList>
            <person name="Carini P."/>
        </authorList>
    </citation>
    <scope>NUCLEOTIDE SEQUENCE [LARGE SCALE GENOMIC DNA]</scope>
    <source>
        <strain evidence="2 3">AZCC 1608</strain>
    </source>
</reference>
<dbReference type="Pfam" id="PF13871">
    <property type="entry name" value="Helicase_C_4"/>
    <property type="match status" value="1"/>
</dbReference>
<dbReference type="PANTHER" id="PTHR12706">
    <property type="entry name" value="STRAWBERRY NOTCH-RELATED"/>
    <property type="match status" value="1"/>
</dbReference>
<evidence type="ECO:0000313" key="2">
    <source>
        <dbReference type="EMBL" id="MEH2553764.1"/>
    </source>
</evidence>
<dbReference type="PANTHER" id="PTHR12706:SF30">
    <property type="entry name" value="PROTEIN STRAWBERRY NOTCH-RELATED"/>
    <property type="match status" value="1"/>
</dbReference>
<gene>
    <name evidence="2" type="ORF">V1286_001293</name>
</gene>
<dbReference type="Proteomes" id="UP001364224">
    <property type="component" value="Unassembled WGS sequence"/>
</dbReference>